<dbReference type="PROSITE" id="PS51464">
    <property type="entry name" value="SIS"/>
    <property type="match status" value="1"/>
</dbReference>
<dbReference type="CDD" id="cd05013">
    <property type="entry name" value="SIS_RpiR"/>
    <property type="match status" value="1"/>
</dbReference>
<keyword evidence="2" id="KW-0238">DNA-binding</keyword>
<evidence type="ECO:0000259" key="4">
    <source>
        <dbReference type="PROSITE" id="PS51071"/>
    </source>
</evidence>
<evidence type="ECO:0000256" key="3">
    <source>
        <dbReference type="ARBA" id="ARBA00023163"/>
    </source>
</evidence>
<comment type="caution">
    <text evidence="6">The sequence shown here is derived from an EMBL/GenBank/DDBJ whole genome shotgun (WGS) entry which is preliminary data.</text>
</comment>
<accession>A0ABV8FG13</accession>
<dbReference type="InterPro" id="IPR047640">
    <property type="entry name" value="RpiR-like"/>
</dbReference>
<keyword evidence="1" id="KW-0805">Transcription regulation</keyword>
<dbReference type="Proteomes" id="UP001595847">
    <property type="component" value="Unassembled WGS sequence"/>
</dbReference>
<dbReference type="InterPro" id="IPR009057">
    <property type="entry name" value="Homeodomain-like_sf"/>
</dbReference>
<dbReference type="InterPro" id="IPR000281">
    <property type="entry name" value="HTH_RpiR"/>
</dbReference>
<dbReference type="PANTHER" id="PTHR30514:SF18">
    <property type="entry name" value="RPIR-FAMILY TRANSCRIPTIONAL REGULATOR"/>
    <property type="match status" value="1"/>
</dbReference>
<gene>
    <name evidence="6" type="ORF">ACFOVU_03920</name>
</gene>
<dbReference type="InterPro" id="IPR001347">
    <property type="entry name" value="SIS_dom"/>
</dbReference>
<dbReference type="SUPFAM" id="SSF46689">
    <property type="entry name" value="Homeodomain-like"/>
    <property type="match status" value="1"/>
</dbReference>
<organism evidence="6 7">
    <name type="scientific">Nocardiopsis sediminis</name>
    <dbReference type="NCBI Taxonomy" id="1778267"/>
    <lineage>
        <taxon>Bacteria</taxon>
        <taxon>Bacillati</taxon>
        <taxon>Actinomycetota</taxon>
        <taxon>Actinomycetes</taxon>
        <taxon>Streptosporangiales</taxon>
        <taxon>Nocardiopsidaceae</taxon>
        <taxon>Nocardiopsis</taxon>
    </lineage>
</organism>
<proteinExistence type="predicted"/>
<dbReference type="Pfam" id="PF01418">
    <property type="entry name" value="HTH_6"/>
    <property type="match status" value="1"/>
</dbReference>
<dbReference type="EMBL" id="JBHSBH010000003">
    <property type="protein sequence ID" value="MFC3995047.1"/>
    <property type="molecule type" value="Genomic_DNA"/>
</dbReference>
<dbReference type="Gene3D" id="1.10.10.10">
    <property type="entry name" value="Winged helix-like DNA-binding domain superfamily/Winged helix DNA-binding domain"/>
    <property type="match status" value="1"/>
</dbReference>
<evidence type="ECO:0000256" key="2">
    <source>
        <dbReference type="ARBA" id="ARBA00023125"/>
    </source>
</evidence>
<dbReference type="InterPro" id="IPR046348">
    <property type="entry name" value="SIS_dom_sf"/>
</dbReference>
<sequence length="283" mass="29161">MAASVEPGGRALSPALARVADTLSANPELGSYGQVGDVAREAGVNPSSVVRYAQALGYPGWPALQLELRAQYLAGINATETLRRHADGEPIGTVRTALRRDLANLRAAMDTIDDGAAEAAVEAIDAAPRTLVVASGSYTAPASLLAHLGPTMGLPITLENRGGVHLATALSPLGAGDCLVAISFWRQNRDTRIAARVAADAGATVIALTDTDTGIAESAHHVLKVPTEGVSFFQSTTAAVSVAYGLLAGLSARRGDRADAALRRTQDLWDTLGALGPADPRGR</sequence>
<keyword evidence="3" id="KW-0804">Transcription</keyword>
<evidence type="ECO:0000313" key="7">
    <source>
        <dbReference type="Proteomes" id="UP001595847"/>
    </source>
</evidence>
<evidence type="ECO:0000256" key="1">
    <source>
        <dbReference type="ARBA" id="ARBA00023015"/>
    </source>
</evidence>
<dbReference type="PANTHER" id="PTHR30514">
    <property type="entry name" value="GLUCOKINASE"/>
    <property type="match status" value="1"/>
</dbReference>
<dbReference type="Gene3D" id="3.40.50.10490">
    <property type="entry name" value="Glucose-6-phosphate isomerase like protein, domain 1"/>
    <property type="match status" value="1"/>
</dbReference>
<protein>
    <submittedName>
        <fullName evidence="6">MurR/RpiR family transcriptional regulator</fullName>
    </submittedName>
</protein>
<dbReference type="RefSeq" id="WP_378529882.1">
    <property type="nucleotide sequence ID" value="NZ_JBHSBH010000003.1"/>
</dbReference>
<dbReference type="Pfam" id="PF01380">
    <property type="entry name" value="SIS"/>
    <property type="match status" value="1"/>
</dbReference>
<evidence type="ECO:0000313" key="6">
    <source>
        <dbReference type="EMBL" id="MFC3995047.1"/>
    </source>
</evidence>
<feature type="domain" description="SIS" evidence="5">
    <location>
        <begin position="120"/>
        <end position="256"/>
    </location>
</feature>
<reference evidence="7" key="1">
    <citation type="journal article" date="2019" name="Int. J. Syst. Evol. Microbiol.">
        <title>The Global Catalogue of Microorganisms (GCM) 10K type strain sequencing project: providing services to taxonomists for standard genome sequencing and annotation.</title>
        <authorList>
            <consortium name="The Broad Institute Genomics Platform"/>
            <consortium name="The Broad Institute Genome Sequencing Center for Infectious Disease"/>
            <person name="Wu L."/>
            <person name="Ma J."/>
        </authorList>
    </citation>
    <scope>NUCLEOTIDE SEQUENCE [LARGE SCALE GENOMIC DNA]</scope>
    <source>
        <strain evidence="7">TBRC 1826</strain>
    </source>
</reference>
<dbReference type="SUPFAM" id="SSF53697">
    <property type="entry name" value="SIS domain"/>
    <property type="match status" value="1"/>
</dbReference>
<dbReference type="InterPro" id="IPR036388">
    <property type="entry name" value="WH-like_DNA-bd_sf"/>
</dbReference>
<evidence type="ECO:0000259" key="5">
    <source>
        <dbReference type="PROSITE" id="PS51464"/>
    </source>
</evidence>
<feature type="domain" description="HTH rpiR-type" evidence="4">
    <location>
        <begin position="1"/>
        <end position="75"/>
    </location>
</feature>
<dbReference type="PROSITE" id="PS51071">
    <property type="entry name" value="HTH_RPIR"/>
    <property type="match status" value="1"/>
</dbReference>
<keyword evidence="7" id="KW-1185">Reference proteome</keyword>
<name>A0ABV8FG13_9ACTN</name>
<dbReference type="InterPro" id="IPR035472">
    <property type="entry name" value="RpiR-like_SIS"/>
</dbReference>